<keyword evidence="1" id="KW-0732">Signal</keyword>
<evidence type="ECO:0000313" key="3">
    <source>
        <dbReference type="Proteomes" id="UP000632774"/>
    </source>
</evidence>
<protein>
    <submittedName>
        <fullName evidence="2">Uncharacterized protein</fullName>
    </submittedName>
</protein>
<keyword evidence="3" id="KW-1185">Reference proteome</keyword>
<organism evidence="2 3">
    <name type="scientific">Mucilaginibacter boryungensis</name>
    <dbReference type="NCBI Taxonomy" id="768480"/>
    <lineage>
        <taxon>Bacteria</taxon>
        <taxon>Pseudomonadati</taxon>
        <taxon>Bacteroidota</taxon>
        <taxon>Sphingobacteriia</taxon>
        <taxon>Sphingobacteriales</taxon>
        <taxon>Sphingobacteriaceae</taxon>
        <taxon>Mucilaginibacter</taxon>
    </lineage>
</organism>
<name>A0ABR9XIN6_9SPHI</name>
<evidence type="ECO:0000256" key="1">
    <source>
        <dbReference type="SAM" id="SignalP"/>
    </source>
</evidence>
<proteinExistence type="predicted"/>
<feature type="chain" id="PRO_5045401122" evidence="1">
    <location>
        <begin position="23"/>
        <end position="136"/>
    </location>
</feature>
<evidence type="ECO:0000313" key="2">
    <source>
        <dbReference type="EMBL" id="MBE9666910.1"/>
    </source>
</evidence>
<gene>
    <name evidence="2" type="ORF">IRJ18_11110</name>
</gene>
<dbReference type="Proteomes" id="UP000632774">
    <property type="component" value="Unassembled WGS sequence"/>
</dbReference>
<feature type="signal peptide" evidence="1">
    <location>
        <begin position="1"/>
        <end position="22"/>
    </location>
</feature>
<accession>A0ABR9XIN6</accession>
<dbReference type="RefSeq" id="WP_194106272.1">
    <property type="nucleotide sequence ID" value="NZ_JADFFM010000001.1"/>
</dbReference>
<sequence length="136" mass="14540">MLKILAGLLLVACFFSCNHESATPGCEPQACTEVFVTFGIHYTDKAGNPITVQNFSAINQRTHLAMPNMQTGLLMTGYYVVANDSVKQQLSTDGDDILISATNPATNQTKIVTVRLAGGCNCHVTKISGPETVAFD</sequence>
<reference evidence="2 3" key="1">
    <citation type="submission" date="2020-10" db="EMBL/GenBank/DDBJ databases">
        <title>Mucilaginibacter mali sp. nov., isolated from rhizosphere soil of apple orchard.</title>
        <authorList>
            <person name="Lee J.-S."/>
            <person name="Kim H.S."/>
            <person name="Kim J.-S."/>
        </authorList>
    </citation>
    <scope>NUCLEOTIDE SEQUENCE [LARGE SCALE GENOMIC DNA]</scope>
    <source>
        <strain evidence="2 3">KCTC 23157</strain>
    </source>
</reference>
<comment type="caution">
    <text evidence="2">The sequence shown here is derived from an EMBL/GenBank/DDBJ whole genome shotgun (WGS) entry which is preliminary data.</text>
</comment>
<dbReference type="EMBL" id="JADFFM010000001">
    <property type="protein sequence ID" value="MBE9666910.1"/>
    <property type="molecule type" value="Genomic_DNA"/>
</dbReference>